<reference evidence="4 5" key="1">
    <citation type="journal article" date="2017" name="Curr. Biol.">
        <title>Genome architecture and evolution of a unichromosomal asexual nematode.</title>
        <authorList>
            <person name="Fradin H."/>
            <person name="Zegar C."/>
            <person name="Gutwein M."/>
            <person name="Lucas J."/>
            <person name="Kovtun M."/>
            <person name="Corcoran D."/>
            <person name="Baugh L.R."/>
            <person name="Kiontke K."/>
            <person name="Gunsalus K."/>
            <person name="Fitch D.H."/>
            <person name="Piano F."/>
        </authorList>
    </citation>
    <scope>NUCLEOTIDE SEQUENCE [LARGE SCALE GENOMIC DNA]</scope>
    <source>
        <strain evidence="4">PF1309</strain>
    </source>
</reference>
<name>A0A2A2KZG7_9BILA</name>
<dbReference type="OrthoDB" id="5913413at2759"/>
<proteinExistence type="predicted"/>
<keyword evidence="1" id="KW-0175">Coiled coil</keyword>
<feature type="chain" id="PRO_5012833008" evidence="3">
    <location>
        <begin position="16"/>
        <end position="774"/>
    </location>
</feature>
<feature type="signal peptide" evidence="3">
    <location>
        <begin position="1"/>
        <end position="15"/>
    </location>
</feature>
<accession>A0A2A2KZG7</accession>
<keyword evidence="5" id="KW-1185">Reference proteome</keyword>
<dbReference type="PANTHER" id="PTHR37431">
    <property type="entry name" value="PROTEIN CBG06927"/>
    <property type="match status" value="1"/>
</dbReference>
<keyword evidence="3" id="KW-0732">Signal</keyword>
<evidence type="ECO:0000256" key="2">
    <source>
        <dbReference type="SAM" id="MobiDB-lite"/>
    </source>
</evidence>
<evidence type="ECO:0000256" key="3">
    <source>
        <dbReference type="SAM" id="SignalP"/>
    </source>
</evidence>
<gene>
    <name evidence="4" type="ORF">WR25_09712</name>
</gene>
<feature type="region of interest" description="Disordered" evidence="2">
    <location>
        <begin position="523"/>
        <end position="585"/>
    </location>
</feature>
<feature type="coiled-coil region" evidence="1">
    <location>
        <begin position="383"/>
        <end position="410"/>
    </location>
</feature>
<feature type="region of interest" description="Disordered" evidence="2">
    <location>
        <begin position="463"/>
        <end position="487"/>
    </location>
</feature>
<feature type="compositionally biased region" description="Low complexity" evidence="2">
    <location>
        <begin position="633"/>
        <end position="652"/>
    </location>
</feature>
<dbReference type="AlphaFoldDB" id="A0A2A2KZG7"/>
<dbReference type="Proteomes" id="UP000218231">
    <property type="component" value="Unassembled WGS sequence"/>
</dbReference>
<protein>
    <submittedName>
        <fullName evidence="4">Uncharacterized protein</fullName>
    </submittedName>
</protein>
<dbReference type="PANTHER" id="PTHR37431:SF1">
    <property type="entry name" value="DUF725 DOMAIN-CONTAINING PROTEIN"/>
    <property type="match status" value="1"/>
</dbReference>
<feature type="compositionally biased region" description="Polar residues" evidence="2">
    <location>
        <begin position="469"/>
        <end position="486"/>
    </location>
</feature>
<sequence>MILTLLSSICSMASAVYYPMTNDIQRTSLFSSSCDGAAEEKIGRCSAELATLGVFTSTARQVTLTELRTRNKDYFVEMCQAYTRYNTCLGGTYIKQTCYPNEPLKSKYAVVDAALEYVCGQGYESMLFNWDCYLSVTSSQEITMCEATFLEVASKREEMYNDYATGVGACFALQTYVDCIRPSIERTCGISSFEAVVQEFPRGSTMSYELPYVFVDVNEMEPAIVELSKSLQMARQILAHGEVGEAEKRAVFERSTECKAIIVRYYADKKRIVEQETLSTAIDQELLNTLEKEGELRVACIQMEHEAKMANTRCRQVDNEIQENRTRLYNAMKEETRLKDQIIQLKEKKTKRDLTHISMLQATRQKAVELSAKVDDSITIRQAHEQEVSIEELSKQLVQIDAQKEKLAGELVVAERDLRTNLEDPPQNFIVRLASLATMHNKMCKQVEQLKTKLTKLQEEDIRTGGADESNNLSQYLAPTQNNDNATIELDSDTTRQASITESAPRSDVFVLAQPTVPLKSALHVPVPPIPAATPSISVPVREVMEQQKQGKRRESQTTEEDGESRNTSGEESNGEGEEYNSGNPNNIFPLSALLSNSKDTLNSFGNLDVFLQLFEADVDKKQQQQQTVTAAIGSAASSQSQGGESNGNDSSILDFSAMFEGEDDHSAVGGEFNISTGDDDEPFSFNFSQLSPSQIGTVLTGNATEDPFALFTSNTSTPSQANVQNAVSGAFDAFNLAPSQGSTNGDDLAAFGRFGVNDSPNSGELGGGGFFEF</sequence>
<organism evidence="4 5">
    <name type="scientific">Diploscapter pachys</name>
    <dbReference type="NCBI Taxonomy" id="2018661"/>
    <lineage>
        <taxon>Eukaryota</taxon>
        <taxon>Metazoa</taxon>
        <taxon>Ecdysozoa</taxon>
        <taxon>Nematoda</taxon>
        <taxon>Chromadorea</taxon>
        <taxon>Rhabditida</taxon>
        <taxon>Rhabditina</taxon>
        <taxon>Rhabditomorpha</taxon>
        <taxon>Rhabditoidea</taxon>
        <taxon>Rhabditidae</taxon>
        <taxon>Diploscapter</taxon>
    </lineage>
</organism>
<evidence type="ECO:0000313" key="4">
    <source>
        <dbReference type="EMBL" id="PAV79338.1"/>
    </source>
</evidence>
<evidence type="ECO:0000256" key="1">
    <source>
        <dbReference type="SAM" id="Coils"/>
    </source>
</evidence>
<feature type="region of interest" description="Disordered" evidence="2">
    <location>
        <begin position="633"/>
        <end position="653"/>
    </location>
</feature>
<comment type="caution">
    <text evidence="4">The sequence shown here is derived from an EMBL/GenBank/DDBJ whole genome shotgun (WGS) entry which is preliminary data.</text>
</comment>
<evidence type="ECO:0000313" key="5">
    <source>
        <dbReference type="Proteomes" id="UP000218231"/>
    </source>
</evidence>
<dbReference type="EMBL" id="LIAE01007428">
    <property type="protein sequence ID" value="PAV79338.1"/>
    <property type="molecule type" value="Genomic_DNA"/>
</dbReference>